<comment type="caution">
    <text evidence="3">The sequence shown here is derived from an EMBL/GenBank/DDBJ whole genome shotgun (WGS) entry which is preliminary data.</text>
</comment>
<organism evidence="3 4">
    <name type="scientific">Tistrella mobilis</name>
    <dbReference type="NCBI Taxonomy" id="171437"/>
    <lineage>
        <taxon>Bacteria</taxon>
        <taxon>Pseudomonadati</taxon>
        <taxon>Pseudomonadota</taxon>
        <taxon>Alphaproteobacteria</taxon>
        <taxon>Geminicoccales</taxon>
        <taxon>Geminicoccaceae</taxon>
        <taxon>Tistrella</taxon>
    </lineage>
</organism>
<proteinExistence type="predicted"/>
<evidence type="ECO:0000256" key="1">
    <source>
        <dbReference type="ARBA" id="ARBA00023125"/>
    </source>
</evidence>
<dbReference type="AlphaFoldDB" id="A0A162LWW0"/>
<dbReference type="Pfam" id="PF13560">
    <property type="entry name" value="HTH_31"/>
    <property type="match status" value="1"/>
</dbReference>
<dbReference type="OrthoDB" id="9809730at2"/>
<evidence type="ECO:0000313" key="4">
    <source>
        <dbReference type="Proteomes" id="UP000075787"/>
    </source>
</evidence>
<dbReference type="InterPro" id="IPR001387">
    <property type="entry name" value="Cro/C1-type_HTH"/>
</dbReference>
<gene>
    <name evidence="3" type="ORF">AUP44_20025</name>
</gene>
<dbReference type="PANTHER" id="PTHR46558:SF4">
    <property type="entry name" value="DNA-BIDING PHAGE PROTEIN"/>
    <property type="match status" value="1"/>
</dbReference>
<evidence type="ECO:0000259" key="2">
    <source>
        <dbReference type="PROSITE" id="PS50943"/>
    </source>
</evidence>
<dbReference type="PROSITE" id="PS50943">
    <property type="entry name" value="HTH_CROC1"/>
    <property type="match status" value="1"/>
</dbReference>
<name>A0A162LWW0_9PROT</name>
<dbReference type="CDD" id="cd00093">
    <property type="entry name" value="HTH_XRE"/>
    <property type="match status" value="1"/>
</dbReference>
<dbReference type="PANTHER" id="PTHR46558">
    <property type="entry name" value="TRACRIPTIONAL REGULATORY PROTEIN-RELATED-RELATED"/>
    <property type="match status" value="1"/>
</dbReference>
<evidence type="ECO:0000313" key="3">
    <source>
        <dbReference type="EMBL" id="KYO57445.1"/>
    </source>
</evidence>
<dbReference type="GO" id="GO:0003677">
    <property type="term" value="F:DNA binding"/>
    <property type="evidence" value="ECO:0007669"/>
    <property type="project" value="UniProtKB-KW"/>
</dbReference>
<reference evidence="3 4" key="1">
    <citation type="submission" date="2015-12" db="EMBL/GenBank/DDBJ databases">
        <title>Genome sequence of Tistrella mobilis MCCC 1A02139.</title>
        <authorList>
            <person name="Lu L."/>
            <person name="Lai Q."/>
            <person name="Shao Z."/>
            <person name="Qian P."/>
        </authorList>
    </citation>
    <scope>NUCLEOTIDE SEQUENCE [LARGE SCALE GENOMIC DNA]</scope>
    <source>
        <strain evidence="3 4">MCCC 1A02139</strain>
    </source>
</reference>
<dbReference type="Gene3D" id="1.10.260.40">
    <property type="entry name" value="lambda repressor-like DNA-binding domains"/>
    <property type="match status" value="1"/>
</dbReference>
<protein>
    <submittedName>
        <fullName evidence="3">XRE family transcriptional regulator</fullName>
    </submittedName>
</protein>
<dbReference type="EMBL" id="LPZR01000022">
    <property type="protein sequence ID" value="KYO57445.1"/>
    <property type="molecule type" value="Genomic_DNA"/>
</dbReference>
<feature type="domain" description="HTH cro/C1-type" evidence="2">
    <location>
        <begin position="8"/>
        <end position="66"/>
    </location>
</feature>
<keyword evidence="1" id="KW-0238">DNA-binding</keyword>
<accession>A0A162LWW0</accession>
<sequence length="137" mass="15057">MTPFGERLRQLRAARGISQKQMARDLEISNAYLSALEHGRRGVPTRSLLIQICTYFNIIWDEAEELERLAGLSDPKVTVDTAGLDPRATRLANLVARRIATLDGPTLDRLLAVLDAARPDGQTGRGRAGERPPDPAD</sequence>
<dbReference type="InterPro" id="IPR010982">
    <property type="entry name" value="Lambda_DNA-bd_dom_sf"/>
</dbReference>
<dbReference type="GeneID" id="97244175"/>
<dbReference type="SUPFAM" id="SSF47413">
    <property type="entry name" value="lambda repressor-like DNA-binding domains"/>
    <property type="match status" value="1"/>
</dbReference>
<dbReference type="SMART" id="SM00530">
    <property type="entry name" value="HTH_XRE"/>
    <property type="match status" value="1"/>
</dbReference>
<dbReference type="RefSeq" id="WP_062761492.1">
    <property type="nucleotide sequence ID" value="NZ_CP121027.1"/>
</dbReference>
<dbReference type="Proteomes" id="UP000075787">
    <property type="component" value="Unassembled WGS sequence"/>
</dbReference>